<protein>
    <submittedName>
        <fullName evidence="1">Uncharacterized protein</fullName>
    </submittedName>
</protein>
<reference evidence="1 2" key="1">
    <citation type="journal article" date="2012" name="Genome Res.">
        <title>Genomic basis of endosymbiont-conferred protection against an insect parasitoid.</title>
        <authorList>
            <person name="Hansen A.K."/>
            <person name="Vorburger C."/>
            <person name="Moran N.A."/>
        </authorList>
    </citation>
    <scope>NUCLEOTIDE SEQUENCE [LARGE SCALE GENOMIC DNA]</scope>
    <source>
        <strain evidence="2">R5.15</strain>
    </source>
</reference>
<evidence type="ECO:0000313" key="1">
    <source>
        <dbReference type="EMBL" id="EGY29867.1"/>
    </source>
</evidence>
<dbReference type="AlphaFoldDB" id="G2GWL2"/>
<gene>
    <name evidence="1" type="ORF">Rin_00001480</name>
</gene>
<keyword evidence="2" id="KW-1185">Reference proteome</keyword>
<comment type="caution">
    <text evidence="1">The sequence shown here is derived from an EMBL/GenBank/DDBJ whole genome shotgun (WGS) entry which is preliminary data.</text>
</comment>
<evidence type="ECO:0000313" key="2">
    <source>
        <dbReference type="Proteomes" id="UP000004116"/>
    </source>
</evidence>
<sequence length="332" mass="37978">MPNYGIASLSVTEQNTLIQRVTNIDPYYSSEAARAFLDQFHYPLENRFSDYQSMLQAVEQSGAGMSLSLIEPGKKDAAGYHSIAGWRVMDVLPSTPIIIPRVQPLSENSQEHYHQHGYLGLEKEEKRALAILKALHPDQDAMTLWRSFNMGGELRQRFRVELMNTGRIPPWAEEHRRTSADPNNLHRFEHIRQLSNAMLTELIKRPGRFINTFSSSETLIDSFDRAFLRSFTQSRGYQRNAMGALFRTDIRGVFRGDHRTPYELSQDKYMLGFGDNINTQHTSGNTLYTSSVYQDAFQYGRINPGGASQFHYGYQNDEVNLCVNDKEMVSST</sequence>
<proteinExistence type="predicted"/>
<dbReference type="Proteomes" id="UP000004116">
    <property type="component" value="Unassembled WGS sequence"/>
</dbReference>
<name>G2GWL2_9ENTR</name>
<organism evidence="1 2">
    <name type="scientific">Candidatus Regiella insecticola 5.15</name>
    <dbReference type="NCBI Taxonomy" id="1005043"/>
    <lineage>
        <taxon>Bacteria</taxon>
        <taxon>Pseudomonadati</taxon>
        <taxon>Pseudomonadota</taxon>
        <taxon>Gammaproteobacteria</taxon>
        <taxon>Enterobacterales</taxon>
        <taxon>Enterobacteriaceae</taxon>
        <taxon>aphid secondary symbionts</taxon>
        <taxon>Candidatus Regiella</taxon>
    </lineage>
</organism>
<dbReference type="RefSeq" id="WP_006705782.1">
    <property type="nucleotide sequence ID" value="NZ_CAWLMN010000529.1"/>
</dbReference>
<accession>G2GWL2</accession>
<dbReference type="EMBL" id="AGCA01000034">
    <property type="protein sequence ID" value="EGY29867.1"/>
    <property type="molecule type" value="Genomic_DNA"/>
</dbReference>